<dbReference type="KEGG" id="hir:HETIRDRAFT_312828"/>
<feature type="region of interest" description="Disordered" evidence="9">
    <location>
        <begin position="1"/>
        <end position="47"/>
    </location>
</feature>
<evidence type="ECO:0000256" key="5">
    <source>
        <dbReference type="ARBA" id="ARBA00023015"/>
    </source>
</evidence>
<evidence type="ECO:0000256" key="6">
    <source>
        <dbReference type="ARBA" id="ARBA00023163"/>
    </source>
</evidence>
<reference evidence="11 12" key="1">
    <citation type="journal article" date="2012" name="New Phytol.">
        <title>Insight into trade-off between wood decay and parasitism from the genome of a fungal forest pathogen.</title>
        <authorList>
            <person name="Olson A."/>
            <person name="Aerts A."/>
            <person name="Asiegbu F."/>
            <person name="Belbahri L."/>
            <person name="Bouzid O."/>
            <person name="Broberg A."/>
            <person name="Canback B."/>
            <person name="Coutinho P.M."/>
            <person name="Cullen D."/>
            <person name="Dalman K."/>
            <person name="Deflorio G."/>
            <person name="van Diepen L.T."/>
            <person name="Dunand C."/>
            <person name="Duplessis S."/>
            <person name="Durling M."/>
            <person name="Gonthier P."/>
            <person name="Grimwood J."/>
            <person name="Fossdal C.G."/>
            <person name="Hansson D."/>
            <person name="Henrissat B."/>
            <person name="Hietala A."/>
            <person name="Himmelstrand K."/>
            <person name="Hoffmeister D."/>
            <person name="Hogberg N."/>
            <person name="James T.Y."/>
            <person name="Karlsson M."/>
            <person name="Kohler A."/>
            <person name="Kues U."/>
            <person name="Lee Y.H."/>
            <person name="Lin Y.C."/>
            <person name="Lind M."/>
            <person name="Lindquist E."/>
            <person name="Lombard V."/>
            <person name="Lucas S."/>
            <person name="Lunden K."/>
            <person name="Morin E."/>
            <person name="Murat C."/>
            <person name="Park J."/>
            <person name="Raffaello T."/>
            <person name="Rouze P."/>
            <person name="Salamov A."/>
            <person name="Schmutz J."/>
            <person name="Solheim H."/>
            <person name="Stahlberg J."/>
            <person name="Velez H."/>
            <person name="de Vries R.P."/>
            <person name="Wiebenga A."/>
            <person name="Woodward S."/>
            <person name="Yakovlev I."/>
            <person name="Garbelotto M."/>
            <person name="Martin F."/>
            <person name="Grigoriev I.V."/>
            <person name="Stenlid J."/>
        </authorList>
    </citation>
    <scope>NUCLEOTIDE SEQUENCE [LARGE SCALE GENOMIC DNA]</scope>
    <source>
        <strain evidence="11 12">TC 32-1</strain>
    </source>
</reference>
<keyword evidence="7" id="KW-0539">Nucleus</keyword>
<dbReference type="GO" id="GO:0000122">
    <property type="term" value="P:negative regulation of transcription by RNA polymerase II"/>
    <property type="evidence" value="ECO:0007669"/>
    <property type="project" value="TreeGrafter"/>
</dbReference>
<evidence type="ECO:0000256" key="3">
    <source>
        <dbReference type="ARBA" id="ARBA00019132"/>
    </source>
</evidence>
<feature type="domain" description="Myb-like" evidence="10">
    <location>
        <begin position="130"/>
        <end position="179"/>
    </location>
</feature>
<dbReference type="STRING" id="747525.W4KGG5"/>
<proteinExistence type="inferred from homology"/>
<name>W4KGG5_HETIT</name>
<dbReference type="Gene3D" id="1.10.10.60">
    <property type="entry name" value="Homeodomain-like"/>
    <property type="match status" value="1"/>
</dbReference>
<dbReference type="Proteomes" id="UP000030671">
    <property type="component" value="Unassembled WGS sequence"/>
</dbReference>
<feature type="region of interest" description="Disordered" evidence="9">
    <location>
        <begin position="55"/>
        <end position="74"/>
    </location>
</feature>
<dbReference type="FunCoup" id="W4KGG5">
    <property type="interactions" value="602"/>
</dbReference>
<dbReference type="SMART" id="SM00717">
    <property type="entry name" value="SANT"/>
    <property type="match status" value="1"/>
</dbReference>
<dbReference type="InterPro" id="IPR001005">
    <property type="entry name" value="SANT/Myb"/>
</dbReference>
<keyword evidence="6" id="KW-0804">Transcription</keyword>
<dbReference type="GO" id="GO:0003714">
    <property type="term" value="F:transcription corepressor activity"/>
    <property type="evidence" value="ECO:0007669"/>
    <property type="project" value="TreeGrafter"/>
</dbReference>
<evidence type="ECO:0000256" key="7">
    <source>
        <dbReference type="ARBA" id="ARBA00023242"/>
    </source>
</evidence>
<dbReference type="HOGENOM" id="CLU_018539_4_1_1"/>
<dbReference type="InterPro" id="IPR009057">
    <property type="entry name" value="Homeodomain-like_sf"/>
</dbReference>
<gene>
    <name evidence="11" type="ORF">HETIRDRAFT_312828</name>
</gene>
<keyword evidence="5" id="KW-0805">Transcription regulation</keyword>
<dbReference type="InterPro" id="IPR027109">
    <property type="entry name" value="Swc4/Dmap1"/>
</dbReference>
<evidence type="ECO:0000313" key="11">
    <source>
        <dbReference type="EMBL" id="ETW84161.1"/>
    </source>
</evidence>
<dbReference type="InParanoid" id="W4KGG5"/>
<dbReference type="GO" id="GO:0035267">
    <property type="term" value="C:NuA4 histone acetyltransferase complex"/>
    <property type="evidence" value="ECO:0007669"/>
    <property type="project" value="InterPro"/>
</dbReference>
<keyword evidence="4" id="KW-0156">Chromatin regulator</keyword>
<dbReference type="SUPFAM" id="SSF46689">
    <property type="entry name" value="Homeodomain-like"/>
    <property type="match status" value="1"/>
</dbReference>
<evidence type="ECO:0000256" key="2">
    <source>
        <dbReference type="ARBA" id="ARBA00006918"/>
    </source>
</evidence>
<evidence type="ECO:0000256" key="1">
    <source>
        <dbReference type="ARBA" id="ARBA00004123"/>
    </source>
</evidence>
<evidence type="ECO:0000259" key="10">
    <source>
        <dbReference type="SMART" id="SM00717"/>
    </source>
</evidence>
<accession>W4KGG5</accession>
<dbReference type="EMBL" id="KI925456">
    <property type="protein sequence ID" value="ETW84161.1"/>
    <property type="molecule type" value="Genomic_DNA"/>
</dbReference>
<evidence type="ECO:0000256" key="9">
    <source>
        <dbReference type="SAM" id="MobiDB-lite"/>
    </source>
</evidence>
<dbReference type="GO" id="GO:0000812">
    <property type="term" value="C:Swr1 complex"/>
    <property type="evidence" value="ECO:0007669"/>
    <property type="project" value="TreeGrafter"/>
</dbReference>
<feature type="compositionally biased region" description="Gly residues" evidence="9">
    <location>
        <begin position="425"/>
        <end position="435"/>
    </location>
</feature>
<dbReference type="InterPro" id="IPR032563">
    <property type="entry name" value="DAMP1_SANT-like"/>
</dbReference>
<dbReference type="GO" id="GO:0006338">
    <property type="term" value="P:chromatin remodeling"/>
    <property type="evidence" value="ECO:0007669"/>
    <property type="project" value="InterPro"/>
</dbReference>
<comment type="subcellular location">
    <subcellularLocation>
        <location evidence="1">Nucleus</location>
    </subcellularLocation>
</comment>
<dbReference type="GeneID" id="20669983"/>
<evidence type="ECO:0000313" key="12">
    <source>
        <dbReference type="Proteomes" id="UP000030671"/>
    </source>
</evidence>
<dbReference type="PANTHER" id="PTHR12855:SF10">
    <property type="entry name" value="DNA METHYLTRANSFERASE 1-ASSOCIATED PROTEIN 1"/>
    <property type="match status" value="1"/>
</dbReference>
<comment type="function">
    <text evidence="8">Component of the SWR1 complex which mediates the ATP-dependent exchange of histone H2A for the H2A variant HZT1 leading to transcriptional regulation of selected genes by chromatin remodeling. Component of the NuA4 histone acetyltransferase complex which is involved in transcriptional activation of selected genes principally by acetylation of nucleosomal histone H4 and H2A. The NuA4 complex is also involved in DNA repair.</text>
</comment>
<feature type="compositionally biased region" description="Low complexity" evidence="9">
    <location>
        <begin position="287"/>
        <end position="306"/>
    </location>
</feature>
<feature type="region of interest" description="Disordered" evidence="9">
    <location>
        <begin position="275"/>
        <end position="306"/>
    </location>
</feature>
<dbReference type="RefSeq" id="XP_009543863.1">
    <property type="nucleotide sequence ID" value="XM_009545568.1"/>
</dbReference>
<organism evidence="11 12">
    <name type="scientific">Heterobasidion irregulare (strain TC 32-1)</name>
    <dbReference type="NCBI Taxonomy" id="747525"/>
    <lineage>
        <taxon>Eukaryota</taxon>
        <taxon>Fungi</taxon>
        <taxon>Dikarya</taxon>
        <taxon>Basidiomycota</taxon>
        <taxon>Agaricomycotina</taxon>
        <taxon>Agaricomycetes</taxon>
        <taxon>Russulales</taxon>
        <taxon>Bondarzewiaceae</taxon>
        <taxon>Heterobasidion</taxon>
        <taxon>Heterobasidion annosum species complex</taxon>
    </lineage>
</organism>
<sequence>MAGASAADVRSILQLPASSHAGQSQSQKKTTSKKPEGISRELYSLIGPTPSTLAAQLSKPRLKQKPNLGGGGKVKWELRPFKNGARGDGLQLKHWVKANSDPEAEYAFAKYNVQNNWYIYSQDEYERHLEDPDWSKEETDYLFDLVREYDLRFHIIADRYEFPRSMEDIKDRYFGVCRKLIRSRPWPGDEASRAQLLSSFQFDKDREVTRKEYLASLENRTPEQIAEEEAMYIELKRLEQTERAFKKERDELLRTLLGVESGLADLNVEDDSHAAITDPRKKKKAGVAEAESPATPTAAVAQPAPRRAQSAKSIAYDALHCIQRIDPPPLTPATKASHAAATLRSQKIAYPKPAVSSKVNQVVTELGVPISRGVIMPTRDTLAQYEMLIEAATALVETKKIVDRVEQEIRVARARLDMRASASDGGVGGDGGGSGAQTPMDVDEELGSRSQSRGQEGGTRAQSVVSTRSGRSGRSRKQVSIQARIPP</sequence>
<dbReference type="AlphaFoldDB" id="W4KGG5"/>
<protein>
    <recommendedName>
        <fullName evidence="3">SWR1-complex protein 4</fullName>
    </recommendedName>
</protein>
<dbReference type="FunFam" id="1.10.10.60:FF:000087">
    <property type="entry name" value="DNA methyltransferase 1-associated protein 1"/>
    <property type="match status" value="1"/>
</dbReference>
<dbReference type="Pfam" id="PF16282">
    <property type="entry name" value="SANT_DAMP1_like"/>
    <property type="match status" value="1"/>
</dbReference>
<dbReference type="eggNOG" id="KOG2656">
    <property type="taxonomic scope" value="Eukaryota"/>
</dbReference>
<keyword evidence="12" id="KW-1185">Reference proteome</keyword>
<evidence type="ECO:0000256" key="8">
    <source>
        <dbReference type="ARBA" id="ARBA00025264"/>
    </source>
</evidence>
<evidence type="ECO:0000256" key="4">
    <source>
        <dbReference type="ARBA" id="ARBA00022853"/>
    </source>
</evidence>
<comment type="similarity">
    <text evidence="2">Belongs to the SWC4 family.</text>
</comment>
<dbReference type="PANTHER" id="PTHR12855">
    <property type="entry name" value="DNA METHYLTRANSFERASE 1-ASSOCIATED PROTEIN 1 FAMILY MEMBER"/>
    <property type="match status" value="1"/>
</dbReference>
<dbReference type="GO" id="GO:0006281">
    <property type="term" value="P:DNA repair"/>
    <property type="evidence" value="ECO:0007669"/>
    <property type="project" value="InterPro"/>
</dbReference>
<feature type="region of interest" description="Disordered" evidence="9">
    <location>
        <begin position="421"/>
        <end position="487"/>
    </location>
</feature>
<dbReference type="OrthoDB" id="19740at2759"/>